<gene>
    <name evidence="4" type="ORF">J8H85_05550</name>
</gene>
<dbReference type="RefSeq" id="WP_209653457.1">
    <property type="nucleotide sequence ID" value="NZ_JAGJCB010000004.1"/>
</dbReference>
<keyword evidence="5" id="KW-1185">Reference proteome</keyword>
<name>A0ABS4BSA5_9FLAO</name>
<dbReference type="Proteomes" id="UP000670776">
    <property type="component" value="Unassembled WGS sequence"/>
</dbReference>
<organism evidence="4 5">
    <name type="scientific">Mariniflexile gromovii</name>
    <dbReference type="NCBI Taxonomy" id="362523"/>
    <lineage>
        <taxon>Bacteria</taxon>
        <taxon>Pseudomonadati</taxon>
        <taxon>Bacteroidota</taxon>
        <taxon>Flavobacteriia</taxon>
        <taxon>Flavobacteriales</taxon>
        <taxon>Flavobacteriaceae</taxon>
        <taxon>Mariniflexile</taxon>
    </lineage>
</organism>
<accession>A0ABS4BSA5</accession>
<evidence type="ECO:0000256" key="1">
    <source>
        <dbReference type="ARBA" id="ARBA00022729"/>
    </source>
</evidence>
<evidence type="ECO:0000256" key="2">
    <source>
        <dbReference type="SAM" id="SignalP"/>
    </source>
</evidence>
<evidence type="ECO:0000259" key="3">
    <source>
        <dbReference type="Pfam" id="PF18962"/>
    </source>
</evidence>
<dbReference type="Pfam" id="PF18962">
    <property type="entry name" value="Por_Secre_tail"/>
    <property type="match status" value="1"/>
</dbReference>
<sequence length="322" mass="34438">MKQNYFFLGLFALLNSSMFGQSYAPAVGVEGTTAIFRDSEVFTGWATGITVVRGPQDIAATTVALASAGSPEYAINKANGQIVSLGDGGTATLAFSTPIANGSGFDFAVFENSFSNTFLELAFVEVSSDGINFFRFPAHSQTQTTTQVGGFGNLDPTYINNLAGKYKASYGTPFNLDDIEDDVLLDKNSITHVKIIDVVGSINPTYATYDSYGNMVNDPYPTPFASSGFDLDAVGVINQKTLSLKNASNKMIIALYPNPATTSFQVSETGTLEIYSVSGSLVLKQELNVKQTPISIENLLSGIYFVKLTNTQGSGVQKLIKR</sequence>
<protein>
    <submittedName>
        <fullName evidence="4">T9SS type A sorting domain-containing protein</fullName>
    </submittedName>
</protein>
<keyword evidence="1 2" id="KW-0732">Signal</keyword>
<proteinExistence type="predicted"/>
<reference evidence="4 5" key="1">
    <citation type="submission" date="2021-04" db="EMBL/GenBank/DDBJ databases">
        <title>Mariniflexile gromovii gen. nov., sp. nov., a gliding bacterium isolated from the sea urchin Strongylocentrotus intermedius.</title>
        <authorList>
            <person name="Ko S."/>
            <person name="Le V."/>
            <person name="Ahn C.-Y."/>
            <person name="Oh H.-M."/>
        </authorList>
    </citation>
    <scope>NUCLEOTIDE SEQUENCE [LARGE SCALE GENOMIC DNA]</scope>
    <source>
        <strain evidence="4 5">KCTC 12570</strain>
    </source>
</reference>
<dbReference type="EMBL" id="JAGJCB010000004">
    <property type="protein sequence ID" value="MBP0903283.1"/>
    <property type="molecule type" value="Genomic_DNA"/>
</dbReference>
<dbReference type="InterPro" id="IPR026444">
    <property type="entry name" value="Secre_tail"/>
</dbReference>
<comment type="caution">
    <text evidence="4">The sequence shown here is derived from an EMBL/GenBank/DDBJ whole genome shotgun (WGS) entry which is preliminary data.</text>
</comment>
<evidence type="ECO:0000313" key="4">
    <source>
        <dbReference type="EMBL" id="MBP0903283.1"/>
    </source>
</evidence>
<dbReference type="NCBIfam" id="TIGR04183">
    <property type="entry name" value="Por_Secre_tail"/>
    <property type="match status" value="1"/>
</dbReference>
<feature type="chain" id="PRO_5045481491" evidence="2">
    <location>
        <begin position="25"/>
        <end position="322"/>
    </location>
</feature>
<feature type="signal peptide" evidence="2">
    <location>
        <begin position="1"/>
        <end position="24"/>
    </location>
</feature>
<evidence type="ECO:0000313" key="5">
    <source>
        <dbReference type="Proteomes" id="UP000670776"/>
    </source>
</evidence>
<feature type="domain" description="Secretion system C-terminal sorting" evidence="3">
    <location>
        <begin position="255"/>
        <end position="320"/>
    </location>
</feature>